<feature type="compositionally biased region" description="Low complexity" evidence="2">
    <location>
        <begin position="205"/>
        <end position="222"/>
    </location>
</feature>
<feature type="region of interest" description="Disordered" evidence="2">
    <location>
        <begin position="293"/>
        <end position="329"/>
    </location>
</feature>
<comment type="caution">
    <text evidence="4">The sequence shown here is derived from an EMBL/GenBank/DDBJ whole genome shotgun (WGS) entry which is preliminary data.</text>
</comment>
<feature type="compositionally biased region" description="Pro residues" evidence="2">
    <location>
        <begin position="416"/>
        <end position="426"/>
    </location>
</feature>
<protein>
    <recommendedName>
        <fullName evidence="3">DM14 domain-containing protein</fullName>
    </recommendedName>
</protein>
<feature type="compositionally biased region" description="Pro residues" evidence="2">
    <location>
        <begin position="99"/>
        <end position="111"/>
    </location>
</feature>
<evidence type="ECO:0000256" key="2">
    <source>
        <dbReference type="SAM" id="MobiDB-lite"/>
    </source>
</evidence>
<dbReference type="AlphaFoldDB" id="A0AAD9L2M7"/>
<reference evidence="4" key="1">
    <citation type="journal article" date="2023" name="Mol. Biol. Evol.">
        <title>Third-Generation Sequencing Reveals the Adaptive Role of the Epigenome in Three Deep-Sea Polychaetes.</title>
        <authorList>
            <person name="Perez M."/>
            <person name="Aroh O."/>
            <person name="Sun Y."/>
            <person name="Lan Y."/>
            <person name="Juniper S.K."/>
            <person name="Young C.R."/>
            <person name="Angers B."/>
            <person name="Qian P.Y."/>
        </authorList>
    </citation>
    <scope>NUCLEOTIDE SEQUENCE</scope>
    <source>
        <strain evidence="4">R07B-5</strain>
    </source>
</reference>
<dbReference type="SMART" id="SM00685">
    <property type="entry name" value="DM14"/>
    <property type="match status" value="4"/>
</dbReference>
<gene>
    <name evidence="4" type="ORF">NP493_377g02019</name>
</gene>
<dbReference type="Pfam" id="PF21528">
    <property type="entry name" value="CC2D1A-B_DM14"/>
    <property type="match status" value="3"/>
</dbReference>
<feature type="region of interest" description="Disordered" evidence="2">
    <location>
        <begin position="411"/>
        <end position="488"/>
    </location>
</feature>
<organism evidence="4 5">
    <name type="scientific">Ridgeia piscesae</name>
    <name type="common">Tubeworm</name>
    <dbReference type="NCBI Taxonomy" id="27915"/>
    <lineage>
        <taxon>Eukaryota</taxon>
        <taxon>Metazoa</taxon>
        <taxon>Spiralia</taxon>
        <taxon>Lophotrochozoa</taxon>
        <taxon>Annelida</taxon>
        <taxon>Polychaeta</taxon>
        <taxon>Sedentaria</taxon>
        <taxon>Canalipalpata</taxon>
        <taxon>Sabellida</taxon>
        <taxon>Siboglinidae</taxon>
        <taxon>Ridgeia</taxon>
    </lineage>
</organism>
<feature type="compositionally biased region" description="Low complexity" evidence="2">
    <location>
        <begin position="466"/>
        <end position="476"/>
    </location>
</feature>
<dbReference type="EMBL" id="JAODUO010000377">
    <property type="protein sequence ID" value="KAK2181850.1"/>
    <property type="molecule type" value="Genomic_DNA"/>
</dbReference>
<feature type="domain" description="DM14" evidence="3">
    <location>
        <begin position="491"/>
        <end position="549"/>
    </location>
</feature>
<feature type="domain" description="DM14" evidence="3">
    <location>
        <begin position="361"/>
        <end position="419"/>
    </location>
</feature>
<feature type="compositionally biased region" description="Polar residues" evidence="2">
    <location>
        <begin position="183"/>
        <end position="204"/>
    </location>
</feature>
<dbReference type="InterPro" id="IPR006608">
    <property type="entry name" value="CC2D1A/B_DM14"/>
</dbReference>
<name>A0AAD9L2M7_RIDPI</name>
<feature type="region of interest" description="Disordered" evidence="2">
    <location>
        <begin position="168"/>
        <end position="246"/>
    </location>
</feature>
<evidence type="ECO:0000259" key="3">
    <source>
        <dbReference type="SMART" id="SM00685"/>
    </source>
</evidence>
<feature type="coiled-coil region" evidence="1">
    <location>
        <begin position="361"/>
        <end position="388"/>
    </location>
</feature>
<feature type="compositionally biased region" description="Pro residues" evidence="2">
    <location>
        <begin position="440"/>
        <end position="452"/>
    </location>
</feature>
<dbReference type="PANTHER" id="PTHR13076:SF9">
    <property type="entry name" value="COILED-COIL AND C2 DOMAIN-CONTAINING PROTEIN 1-LIKE"/>
    <property type="match status" value="1"/>
</dbReference>
<proteinExistence type="predicted"/>
<accession>A0AAD9L2M7</accession>
<keyword evidence="1" id="KW-0175">Coiled coil</keyword>
<dbReference type="Proteomes" id="UP001209878">
    <property type="component" value="Unassembled WGS sequence"/>
</dbReference>
<feature type="region of interest" description="Disordered" evidence="2">
    <location>
        <begin position="93"/>
        <end position="118"/>
    </location>
</feature>
<feature type="domain" description="DM14" evidence="3">
    <location>
        <begin position="122"/>
        <end position="180"/>
    </location>
</feature>
<sequence length="702" mass="75899">MGFQDIEADLYGDLENDSELEAELAALQAEVADTSTTQHTPTHRQGLGHQAGVAAVTKLDSMVASCLKDDDGNDSDTDLDDPSLLAELNDLASDNTPAVPAPQPARSPVAPPRARSPAASTLTMLESRLSVYKEALQVATTSKDTSKQKRLQRGIKILEGMLKQVKNGKSVNEEDIPPEVAVSSKSPQHTSEMSPNDVSPSVAPTTTTATATATATATVTTARGAIPKQLSPGSGLKRSMSPNKSREMLVTRQEQYKTAAMQAKAAGDLKTATNYLGVSKQFQKVIEAMDDDKPVDLSRVPGPPPITRVTETVRGPGPSPRLTEDKAQTRPSDAVIDALPETTEEDRKRLYNAPAKPATVMDALMQRLEKYKATAEQAKEDGESSKARRMTRMVKQYETAIKDVKAGRDVDFDELPVPPGFPPIPQSSPTKSPATFAAPKPTPSPTPMPAATPAPSTVHPAMSAQPPGGKRTTPTRPDSKRQSGSRAQHQLTFLRERQSQFKQAALSAKKNGDMELAKKYLRQSKGFDQMIEAAESGLPVDMSQVPSLSDSSDVEGFVIVSSQECDGESSDTYTRLQQELIQQIKTATANAEHFTQLGDVSSATKFDRLCLSTRKDLDAVKNAMKHGDAVPRFHYETKHFSLVQCCTDLGDNDLEVTIVRGINYSAPQGYSPSDLQTYVKYEFPFPTVSINVRMELGTGLLF</sequence>
<feature type="compositionally biased region" description="Low complexity" evidence="2">
    <location>
        <begin position="427"/>
        <end position="439"/>
    </location>
</feature>
<keyword evidence="5" id="KW-1185">Reference proteome</keyword>
<evidence type="ECO:0000313" key="5">
    <source>
        <dbReference type="Proteomes" id="UP001209878"/>
    </source>
</evidence>
<evidence type="ECO:0000256" key="1">
    <source>
        <dbReference type="SAM" id="Coils"/>
    </source>
</evidence>
<feature type="domain" description="DM14" evidence="3">
    <location>
        <begin position="247"/>
        <end position="304"/>
    </location>
</feature>
<dbReference type="GO" id="GO:0001227">
    <property type="term" value="F:DNA-binding transcription repressor activity, RNA polymerase II-specific"/>
    <property type="evidence" value="ECO:0007669"/>
    <property type="project" value="InterPro"/>
</dbReference>
<dbReference type="InterPro" id="IPR039725">
    <property type="entry name" value="CC2D1A/B"/>
</dbReference>
<evidence type="ECO:0000313" key="4">
    <source>
        <dbReference type="EMBL" id="KAK2181850.1"/>
    </source>
</evidence>
<dbReference type="PANTHER" id="PTHR13076">
    <property type="entry name" value="COILED-COIL AND C2 DOMAIN-CONTAINING PROTEIN 1-LIKE"/>
    <property type="match status" value="1"/>
</dbReference>